<evidence type="ECO:0000256" key="1">
    <source>
        <dbReference type="SAM" id="MobiDB-lite"/>
    </source>
</evidence>
<dbReference type="PANTHER" id="PTHR31260">
    <property type="entry name" value="CYSTATIN/MONELLIN SUPERFAMILY PROTEIN"/>
    <property type="match status" value="1"/>
</dbReference>
<dbReference type="PANTHER" id="PTHR31260:SF73">
    <property type="entry name" value="(RAPE) HYPOTHETICAL PROTEIN"/>
    <property type="match status" value="1"/>
</dbReference>
<keyword evidence="3" id="KW-1185">Reference proteome</keyword>
<feature type="region of interest" description="Disordered" evidence="1">
    <location>
        <begin position="193"/>
        <end position="212"/>
    </location>
</feature>
<dbReference type="Proteomes" id="UP000824890">
    <property type="component" value="Unassembled WGS sequence"/>
</dbReference>
<reference evidence="2 3" key="1">
    <citation type="submission" date="2021-05" db="EMBL/GenBank/DDBJ databases">
        <title>Genome Assembly of Synthetic Allotetraploid Brassica napus Reveals Homoeologous Exchanges between Subgenomes.</title>
        <authorList>
            <person name="Davis J.T."/>
        </authorList>
    </citation>
    <scope>NUCLEOTIDE SEQUENCE [LARGE SCALE GENOMIC DNA]</scope>
    <source>
        <strain evidence="3">cv. Da-Ae</strain>
        <tissue evidence="2">Seedling</tissue>
    </source>
</reference>
<dbReference type="InterPro" id="IPR006462">
    <property type="entry name" value="MS5"/>
</dbReference>
<name>A0ABQ7Y5W3_BRANA</name>
<sequence>MPLHYTPFHKQTKSRVGRESNRSNLSLIFLRQTLPETPRNKTTLPSTESITPLDKRSIRFTGLVSHRKGRRVVAGEYTRRMEELDFFKSPDEFPPRRGGYGLVHVDCVGKRGYTNSALVNLYAKLGLHRYNWLEGTNFELDSIMKFNMRGAASPYYITLVACLPSSGLQQIFQVLVEEERLGILDLTCPISRPQGTESSKKESTPFLRPHSEPVSATHQDRLLGWTKSVIPWPSSEIGFSDTKRFYMLNESELQCDWISLYVELAICTSHRWFKARDLSNFELEIVQVAIESLHDKEPPSLKSKAAVIYIAYKDLAKARTGEPYHYQVVVRRVINEATGTLSIQGDCWIAAAATASGLRSSPTIITSSASELKEWKRHMVHSRLDAPDDLHLPLLPLQRVIIWLSNEEEFWSAFEDESAIWFATARSRRRSGSRKQPSQLSTVVNEPSLPPPNTDPSPESLGAAASRPLRQEKNTMDNLGWKEFSGKDGVLTKTLKARIGMEHTPREFLCSSSLALKMHSSVDATNEGDSVVYEEEKVQPESRSNFTFKERFTAESNVKRRSN</sequence>
<proteinExistence type="predicted"/>
<evidence type="ECO:0000313" key="2">
    <source>
        <dbReference type="EMBL" id="KAH0863582.1"/>
    </source>
</evidence>
<organism evidence="2 3">
    <name type="scientific">Brassica napus</name>
    <name type="common">Rape</name>
    <dbReference type="NCBI Taxonomy" id="3708"/>
    <lineage>
        <taxon>Eukaryota</taxon>
        <taxon>Viridiplantae</taxon>
        <taxon>Streptophyta</taxon>
        <taxon>Embryophyta</taxon>
        <taxon>Tracheophyta</taxon>
        <taxon>Spermatophyta</taxon>
        <taxon>Magnoliopsida</taxon>
        <taxon>eudicotyledons</taxon>
        <taxon>Gunneridae</taxon>
        <taxon>Pentapetalae</taxon>
        <taxon>rosids</taxon>
        <taxon>malvids</taxon>
        <taxon>Brassicales</taxon>
        <taxon>Brassicaceae</taxon>
        <taxon>Brassiceae</taxon>
        <taxon>Brassica</taxon>
    </lineage>
</organism>
<feature type="region of interest" description="Disordered" evidence="1">
    <location>
        <begin position="1"/>
        <end position="20"/>
    </location>
</feature>
<dbReference type="NCBIfam" id="TIGR01572">
    <property type="entry name" value="A_thl_para_3677"/>
    <property type="match status" value="1"/>
</dbReference>
<evidence type="ECO:0000313" key="3">
    <source>
        <dbReference type="Proteomes" id="UP000824890"/>
    </source>
</evidence>
<comment type="caution">
    <text evidence="2">The sequence shown here is derived from an EMBL/GenBank/DDBJ whole genome shotgun (WGS) entry which is preliminary data.</text>
</comment>
<dbReference type="EMBL" id="JAGKQM010000018">
    <property type="protein sequence ID" value="KAH0863582.1"/>
    <property type="molecule type" value="Genomic_DNA"/>
</dbReference>
<feature type="compositionally biased region" description="Polar residues" evidence="1">
    <location>
        <begin position="435"/>
        <end position="444"/>
    </location>
</feature>
<dbReference type="Pfam" id="PF04776">
    <property type="entry name" value="protein_MS5"/>
    <property type="match status" value="1"/>
</dbReference>
<gene>
    <name evidence="2" type="ORF">HID58_080793</name>
</gene>
<feature type="region of interest" description="Disordered" evidence="1">
    <location>
        <begin position="431"/>
        <end position="475"/>
    </location>
</feature>
<accession>A0ABQ7Y5W3</accession>
<protein>
    <submittedName>
        <fullName evidence="2">Uncharacterized protein</fullName>
    </submittedName>
</protein>